<name>A0A239IBB9_9RHOB</name>
<dbReference type="Pfam" id="PF08239">
    <property type="entry name" value="SH3_3"/>
    <property type="match status" value="1"/>
</dbReference>
<evidence type="ECO:0000313" key="2">
    <source>
        <dbReference type="EMBL" id="SNS90353.1"/>
    </source>
</evidence>
<dbReference type="Proteomes" id="UP000198440">
    <property type="component" value="Unassembled WGS sequence"/>
</dbReference>
<dbReference type="AlphaFoldDB" id="A0A239IBB9"/>
<dbReference type="InterPro" id="IPR003646">
    <property type="entry name" value="SH3-like_bac-type"/>
</dbReference>
<organism evidence="2 3">
    <name type="scientific">Antarctobacter heliothermus</name>
    <dbReference type="NCBI Taxonomy" id="74033"/>
    <lineage>
        <taxon>Bacteria</taxon>
        <taxon>Pseudomonadati</taxon>
        <taxon>Pseudomonadota</taxon>
        <taxon>Alphaproteobacteria</taxon>
        <taxon>Rhodobacterales</taxon>
        <taxon>Roseobacteraceae</taxon>
        <taxon>Antarctobacter</taxon>
    </lineage>
</organism>
<feature type="domain" description="SH3b" evidence="1">
    <location>
        <begin position="301"/>
        <end position="356"/>
    </location>
</feature>
<dbReference type="RefSeq" id="WP_089279225.1">
    <property type="nucleotide sequence ID" value="NZ_FZON01000041.1"/>
</dbReference>
<gene>
    <name evidence="2" type="ORF">SAMN04488078_10411</name>
</gene>
<proteinExistence type="predicted"/>
<dbReference type="EMBL" id="FZON01000041">
    <property type="protein sequence ID" value="SNS90353.1"/>
    <property type="molecule type" value="Genomic_DNA"/>
</dbReference>
<sequence>MLSDPTHGYRSVIVMEGPGGSFGEALKIGKIIHENIYFRQDDGLMGVFVLKGKKCLSACAVAGAWAGRLLFLEHGGQLGFHLPFFQGEDAEKRIKASEMLDFAYDIAEAYNELLIEDLAHRELFRQAYKHRTSSSFFYIRTPLLAEQYGFSAVTRGVPAKPVHAQGIGIDLVAKICRQKFTLEPSKKGSSDFEFGPAEFYPANTDLLLEILRRNQSDWLSVTGDSRFTDLRCLVGIDSSSSLHAVVVRDTKLCLNGQDEAVCAAKKPERPSLVTNMELSSVLECPFGAYIGKRERTITRSTNAHTTATPISKVLYRLRAGDKVTVNGCVPTDDNQSVWYKITARNRTAWVSARFLK</sequence>
<evidence type="ECO:0000313" key="3">
    <source>
        <dbReference type="Proteomes" id="UP000198440"/>
    </source>
</evidence>
<dbReference type="Gene3D" id="2.30.30.40">
    <property type="entry name" value="SH3 Domains"/>
    <property type="match status" value="1"/>
</dbReference>
<evidence type="ECO:0000259" key="1">
    <source>
        <dbReference type="Pfam" id="PF08239"/>
    </source>
</evidence>
<reference evidence="2 3" key="1">
    <citation type="submission" date="2017-06" db="EMBL/GenBank/DDBJ databases">
        <authorList>
            <person name="Kim H.J."/>
            <person name="Triplett B.A."/>
        </authorList>
    </citation>
    <scope>NUCLEOTIDE SEQUENCE [LARGE SCALE GENOMIC DNA]</scope>
    <source>
        <strain evidence="2 3">DSM 11445</strain>
    </source>
</reference>
<accession>A0A239IBB9</accession>
<protein>
    <submittedName>
        <fullName evidence="2">SH3 domain-containing protein</fullName>
    </submittedName>
</protein>